<evidence type="ECO:0000256" key="1">
    <source>
        <dbReference type="SAM" id="MobiDB-lite"/>
    </source>
</evidence>
<dbReference type="AlphaFoldDB" id="A0A1N7GVV9"/>
<accession>A0A1N7GVV9</accession>
<dbReference type="RefSeq" id="WP_076441317.1">
    <property type="nucleotide sequence ID" value="NZ_FTNI01000033.1"/>
</dbReference>
<reference evidence="3" key="1">
    <citation type="submission" date="2017-01" db="EMBL/GenBank/DDBJ databases">
        <authorList>
            <person name="Varghese N."/>
            <person name="Submissions S."/>
        </authorList>
    </citation>
    <scope>NUCLEOTIDE SEQUENCE [LARGE SCALE GENOMIC DNA]</scope>
    <source>
        <strain evidence="3">ATCC 12950</strain>
    </source>
</reference>
<evidence type="ECO:0000313" key="3">
    <source>
        <dbReference type="Proteomes" id="UP000186096"/>
    </source>
</evidence>
<dbReference type="EMBL" id="FTNI01000033">
    <property type="protein sequence ID" value="SIS16731.1"/>
    <property type="molecule type" value="Genomic_DNA"/>
</dbReference>
<dbReference type="Proteomes" id="UP000186096">
    <property type="component" value="Unassembled WGS sequence"/>
</dbReference>
<protein>
    <submittedName>
        <fullName evidence="2">Uncharacterized protein</fullName>
    </submittedName>
</protein>
<feature type="compositionally biased region" description="Basic and acidic residues" evidence="1">
    <location>
        <begin position="71"/>
        <end position="98"/>
    </location>
</feature>
<feature type="region of interest" description="Disordered" evidence="1">
    <location>
        <begin position="68"/>
        <end position="98"/>
    </location>
</feature>
<keyword evidence="3" id="KW-1185">Reference proteome</keyword>
<name>A0A1N7GVV9_9ACTN</name>
<organism evidence="2 3">
    <name type="scientific">Microbispora rosea</name>
    <dbReference type="NCBI Taxonomy" id="58117"/>
    <lineage>
        <taxon>Bacteria</taxon>
        <taxon>Bacillati</taxon>
        <taxon>Actinomycetota</taxon>
        <taxon>Actinomycetes</taxon>
        <taxon>Streptosporangiales</taxon>
        <taxon>Streptosporangiaceae</taxon>
        <taxon>Microbispora</taxon>
    </lineage>
</organism>
<evidence type="ECO:0000313" key="2">
    <source>
        <dbReference type="EMBL" id="SIS16731.1"/>
    </source>
</evidence>
<sequence>MEGVLRGSVRQADTGLGVGADAGVDLNADVGVGVDFNADVSVGAGADLNTGAGTGADLNADVTVGAGVADRPAHTTARTEKHAQRSMPEKREPVPGRV</sequence>
<proteinExistence type="predicted"/>
<gene>
    <name evidence="2" type="ORF">SAMN05421833_13343</name>
</gene>